<dbReference type="InterPro" id="IPR000836">
    <property type="entry name" value="PRTase_dom"/>
</dbReference>
<reference evidence="3 4" key="1">
    <citation type="submission" date="2017-05" db="EMBL/GenBank/DDBJ databases">
        <authorList>
            <person name="Varghese N."/>
            <person name="Submissions S."/>
        </authorList>
    </citation>
    <scope>NUCLEOTIDE SEQUENCE [LARGE SCALE GENOMIC DNA]</scope>
    <source>
        <strain evidence="3 4">DSM 19036</strain>
    </source>
</reference>
<dbReference type="Gene3D" id="3.40.50.2020">
    <property type="match status" value="1"/>
</dbReference>
<accession>A0A521C4B0</accession>
<dbReference type="InterPro" id="IPR029057">
    <property type="entry name" value="PRTase-like"/>
</dbReference>
<dbReference type="Pfam" id="PF00156">
    <property type="entry name" value="Pribosyltran"/>
    <property type="match status" value="1"/>
</dbReference>
<dbReference type="SUPFAM" id="SSF53271">
    <property type="entry name" value="PRTase-like"/>
    <property type="match status" value="1"/>
</dbReference>
<protein>
    <submittedName>
        <fullName evidence="3">ComF family protein</fullName>
    </submittedName>
</protein>
<dbReference type="EMBL" id="FXTN01000003">
    <property type="protein sequence ID" value="SMO54233.1"/>
    <property type="molecule type" value="Genomic_DNA"/>
</dbReference>
<evidence type="ECO:0000313" key="3">
    <source>
        <dbReference type="EMBL" id="SMO54233.1"/>
    </source>
</evidence>
<dbReference type="PANTHER" id="PTHR47505">
    <property type="entry name" value="DNA UTILIZATION PROTEIN YHGH"/>
    <property type="match status" value="1"/>
</dbReference>
<gene>
    <name evidence="3" type="ORF">SAMN06265348_103204</name>
</gene>
<evidence type="ECO:0000256" key="1">
    <source>
        <dbReference type="ARBA" id="ARBA00008007"/>
    </source>
</evidence>
<dbReference type="Proteomes" id="UP000320300">
    <property type="component" value="Unassembled WGS sequence"/>
</dbReference>
<organism evidence="3 4">
    <name type="scientific">Pedobacter westerhofensis</name>
    <dbReference type="NCBI Taxonomy" id="425512"/>
    <lineage>
        <taxon>Bacteria</taxon>
        <taxon>Pseudomonadati</taxon>
        <taxon>Bacteroidota</taxon>
        <taxon>Sphingobacteriia</taxon>
        <taxon>Sphingobacteriales</taxon>
        <taxon>Sphingobacteriaceae</taxon>
        <taxon>Pedobacter</taxon>
    </lineage>
</organism>
<dbReference type="AlphaFoldDB" id="A0A521C4B0"/>
<sequence length="231" mass="25921">MHKLKQYSIDFFNLIFPDLCNACGQQLYHGEQQICTACLYDLPYTDFHVYAENAVAKLFYGRIRCQWAMAMLYFRKGTKAQRLVHQLKYRSQPDLGFRLGALLGEKLAVQPGEKPDLIIPVPLHPKKERSRGYNQSRMIADGISSVLHIPVGSTQLNRLRATGTQTKRNRYDRYQNMQSVFSLAGTAELRGKHVLLVDDVITTGATLEACGQVLLEGGVAKLSIAALAFAE</sequence>
<dbReference type="OrthoDB" id="9779910at2"/>
<name>A0A521C4B0_9SPHI</name>
<dbReference type="CDD" id="cd06223">
    <property type="entry name" value="PRTases_typeI"/>
    <property type="match status" value="1"/>
</dbReference>
<evidence type="ECO:0000259" key="2">
    <source>
        <dbReference type="Pfam" id="PF00156"/>
    </source>
</evidence>
<proteinExistence type="inferred from homology"/>
<dbReference type="RefSeq" id="WP_142527405.1">
    <property type="nucleotide sequence ID" value="NZ_CBCSJO010000004.1"/>
</dbReference>
<comment type="similarity">
    <text evidence="1">Belongs to the ComF/GntX family.</text>
</comment>
<dbReference type="InterPro" id="IPR051910">
    <property type="entry name" value="ComF/GntX_DNA_util-trans"/>
</dbReference>
<evidence type="ECO:0000313" key="4">
    <source>
        <dbReference type="Proteomes" id="UP000320300"/>
    </source>
</evidence>
<dbReference type="PANTHER" id="PTHR47505:SF1">
    <property type="entry name" value="DNA UTILIZATION PROTEIN YHGH"/>
    <property type="match status" value="1"/>
</dbReference>
<feature type="domain" description="Phosphoribosyltransferase" evidence="2">
    <location>
        <begin position="138"/>
        <end position="228"/>
    </location>
</feature>
<keyword evidence="4" id="KW-1185">Reference proteome</keyword>